<comment type="caution">
    <text evidence="2">The sequence shown here is derived from an EMBL/GenBank/DDBJ whole genome shotgun (WGS) entry which is preliminary data.</text>
</comment>
<proteinExistence type="predicted"/>
<evidence type="ECO:0000313" key="2">
    <source>
        <dbReference type="EMBL" id="RRB11799.1"/>
    </source>
</evidence>
<dbReference type="OrthoDB" id="928137at2"/>
<keyword evidence="1" id="KW-0732">Signal</keyword>
<reference evidence="2 3" key="1">
    <citation type="submission" date="2018-11" db="EMBL/GenBank/DDBJ databases">
        <authorList>
            <person name="Zhou Z."/>
            <person name="Wang G."/>
        </authorList>
    </citation>
    <scope>NUCLEOTIDE SEQUENCE [LARGE SCALE GENOMIC DNA]</scope>
    <source>
        <strain evidence="2 3">KCTC42998</strain>
    </source>
</reference>
<dbReference type="SUPFAM" id="SSF55797">
    <property type="entry name" value="PR-1-like"/>
    <property type="match status" value="1"/>
</dbReference>
<dbReference type="EMBL" id="RQJP01000005">
    <property type="protein sequence ID" value="RRB11799.1"/>
    <property type="molecule type" value="Genomic_DNA"/>
</dbReference>
<dbReference type="RefSeq" id="WP_124909479.1">
    <property type="nucleotide sequence ID" value="NZ_RQJP01000005.1"/>
</dbReference>
<dbReference type="AlphaFoldDB" id="A0A3P1CEQ1"/>
<feature type="signal peptide" evidence="1">
    <location>
        <begin position="1"/>
        <end position="26"/>
    </location>
</feature>
<gene>
    <name evidence="2" type="ORF">EHT87_25370</name>
</gene>
<dbReference type="NCBIfam" id="TIGR04183">
    <property type="entry name" value="Por_Secre_tail"/>
    <property type="match status" value="1"/>
</dbReference>
<evidence type="ECO:0000313" key="3">
    <source>
        <dbReference type="Proteomes" id="UP000274271"/>
    </source>
</evidence>
<dbReference type="Gene3D" id="2.60.40.10">
    <property type="entry name" value="Immunoglobulins"/>
    <property type="match status" value="1"/>
</dbReference>
<organism evidence="2 3">
    <name type="scientific">Larkinella knui</name>
    <dbReference type="NCBI Taxonomy" id="2025310"/>
    <lineage>
        <taxon>Bacteria</taxon>
        <taxon>Pseudomonadati</taxon>
        <taxon>Bacteroidota</taxon>
        <taxon>Cytophagia</taxon>
        <taxon>Cytophagales</taxon>
        <taxon>Spirosomataceae</taxon>
        <taxon>Larkinella</taxon>
    </lineage>
</organism>
<feature type="chain" id="PRO_5018243475" evidence="1">
    <location>
        <begin position="27"/>
        <end position="478"/>
    </location>
</feature>
<evidence type="ECO:0000256" key="1">
    <source>
        <dbReference type="SAM" id="SignalP"/>
    </source>
</evidence>
<name>A0A3P1CEQ1_9BACT</name>
<dbReference type="Gene3D" id="3.40.33.10">
    <property type="entry name" value="CAP"/>
    <property type="match status" value="1"/>
</dbReference>
<sequence>MTKTVLVRLRYGALLAFLTVFSSTYAQSPTNLTSNIALIAPAQTDFAPSAFFSSTSQIVAAFNAARRAEETQLGLPANSLGNLSLPANYATFSPNDRALFLINQERIARSGVTYPGTTAVLGLPMEAVESALVTTAQNHAAFLVASNTFSHTGAGGSTSFDRVNATYPAGCQTGMGYAENIYVACSSSATTPTFLVEQAIFNWLYRDSATGWGHRKAMLIQNNDIYVAPPPNTLRGYVNDHGSASSEGFLGIGIASTPVGAYSASCSGSFAGHVVVMNIADPTANAGCTFAATDALPVHLLYFSGVSREGKAVLGWSTTWEDNNLGFDILKSRDAQAFEKIGFVKGNGTVSETRAYGWADDEVTPGETYYYRLQQSDVNGRTELSKIVAVQIESANRDRYLFPNPSADGRFTLVASGSDHLTVKLLNTAGMELSVRTSANTASMDVVPGQPLPPGLYWVKVQEGNGRVQNVLRLLIGH</sequence>
<dbReference type="InterPro" id="IPR013783">
    <property type="entry name" value="Ig-like_fold"/>
</dbReference>
<protein>
    <submittedName>
        <fullName evidence="2">T9SS C-terminal target domain-containing protein</fullName>
    </submittedName>
</protein>
<dbReference type="InterPro" id="IPR035940">
    <property type="entry name" value="CAP_sf"/>
</dbReference>
<accession>A0A3P1CEQ1</accession>
<dbReference type="InterPro" id="IPR026444">
    <property type="entry name" value="Secre_tail"/>
</dbReference>
<keyword evidence="3" id="KW-1185">Reference proteome</keyword>
<dbReference type="Proteomes" id="UP000274271">
    <property type="component" value="Unassembled WGS sequence"/>
</dbReference>